<proteinExistence type="predicted"/>
<dbReference type="Proteomes" id="UP001470230">
    <property type="component" value="Unassembled WGS sequence"/>
</dbReference>
<gene>
    <name evidence="1" type="ORF">M9Y10_036659</name>
</gene>
<reference evidence="1 2" key="1">
    <citation type="submission" date="2024-04" db="EMBL/GenBank/DDBJ databases">
        <title>Tritrichomonas musculus Genome.</title>
        <authorList>
            <person name="Alves-Ferreira E."/>
            <person name="Grigg M."/>
            <person name="Lorenzi H."/>
            <person name="Galac M."/>
        </authorList>
    </citation>
    <scope>NUCLEOTIDE SEQUENCE [LARGE SCALE GENOMIC DNA]</scope>
    <source>
        <strain evidence="1 2">EAF2021</strain>
    </source>
</reference>
<keyword evidence="2" id="KW-1185">Reference proteome</keyword>
<sequence length="269" mass="31455">MEQLLKANILSPTISRNQANDPTISQFTLNAINKGNFYYFLNLIIFQPNHIPSKEIPFNEEVVKILGNTSLIFRHTENMVERTEDNIFDQLQDHLQYPIINAQLIQEDIDFIASNMYKFFEKGEITQLLNLEKNIIERIITDSKIQLESEDQLLSIINQLHLNDSSYSNLYEHIEFICLSEEKITEFLSIFNIDDLANSTWKQISKRLQKHVLINGQIEEKRYCNSNATSDKAIIQILCQENKNFEGIINFIQTHSKSGIFKEIKYNFI</sequence>
<dbReference type="EMBL" id="JAPFFF010000060">
    <property type="protein sequence ID" value="KAK8837230.1"/>
    <property type="molecule type" value="Genomic_DNA"/>
</dbReference>
<name>A0ABR2GVH5_9EUKA</name>
<comment type="caution">
    <text evidence="1">The sequence shown here is derived from an EMBL/GenBank/DDBJ whole genome shotgun (WGS) entry which is preliminary data.</text>
</comment>
<evidence type="ECO:0000313" key="1">
    <source>
        <dbReference type="EMBL" id="KAK8837230.1"/>
    </source>
</evidence>
<evidence type="ECO:0000313" key="2">
    <source>
        <dbReference type="Proteomes" id="UP001470230"/>
    </source>
</evidence>
<protein>
    <submittedName>
        <fullName evidence="1">Uncharacterized protein</fullName>
    </submittedName>
</protein>
<organism evidence="1 2">
    <name type="scientific">Tritrichomonas musculus</name>
    <dbReference type="NCBI Taxonomy" id="1915356"/>
    <lineage>
        <taxon>Eukaryota</taxon>
        <taxon>Metamonada</taxon>
        <taxon>Parabasalia</taxon>
        <taxon>Tritrichomonadida</taxon>
        <taxon>Tritrichomonadidae</taxon>
        <taxon>Tritrichomonas</taxon>
    </lineage>
</organism>
<accession>A0ABR2GVH5</accession>